<evidence type="ECO:0000313" key="4">
    <source>
        <dbReference type="Proteomes" id="UP000612362"/>
    </source>
</evidence>
<feature type="domain" description="Aminoglycoside phosphotransferase" evidence="2">
    <location>
        <begin position="37"/>
        <end position="247"/>
    </location>
</feature>
<dbReference type="EMBL" id="BNJF01000002">
    <property type="protein sequence ID" value="GHO46688.1"/>
    <property type="molecule type" value="Genomic_DNA"/>
</dbReference>
<dbReference type="RefSeq" id="WP_220196052.1">
    <property type="nucleotide sequence ID" value="NZ_BNJF01000002.1"/>
</dbReference>
<dbReference type="InterPro" id="IPR050249">
    <property type="entry name" value="Pseudomonas-type_ThrB"/>
</dbReference>
<comment type="caution">
    <text evidence="3">The sequence shown here is derived from an EMBL/GenBank/DDBJ whole genome shotgun (WGS) entry which is preliminary data.</text>
</comment>
<dbReference type="Gene3D" id="3.90.1200.10">
    <property type="match status" value="1"/>
</dbReference>
<dbReference type="Proteomes" id="UP000612362">
    <property type="component" value="Unassembled WGS sequence"/>
</dbReference>
<sequence length="328" mass="37992">MMKLSTMLKVDSTLDSQWRSHIAERILERWEHDQGTARFFRSSANFVYTFLKGGERYFLRFVDTSERTVSTIEVEMALLNWLANKGMIVTTPIMSMHGRWVEMVETGRGTFHAVVFTKLEGEQLNLEELSIAQFEAWGAALGKLHATMGQYREPNLSKRPTWRDQLDVAQSYVSSDEPKIQAELDSITSLLSAFPVTEMNYGLIHGDFELDNLFWQNNTIAMLDFDDCFYCWHVADIALALRDLFEAGVDLNNPSFRVFIRGYSAHHVLAEELHTHLPTFMRFSNLMMYAKLVRAMDLVEGHDYPEWCTSLRQKLAQRMQTYKTSLLK</sequence>
<dbReference type="SUPFAM" id="SSF56112">
    <property type="entry name" value="Protein kinase-like (PK-like)"/>
    <property type="match status" value="1"/>
</dbReference>
<dbReference type="AlphaFoldDB" id="A0A8J3I4A7"/>
<dbReference type="GO" id="GO:0004413">
    <property type="term" value="F:homoserine kinase activity"/>
    <property type="evidence" value="ECO:0007669"/>
    <property type="project" value="TreeGrafter"/>
</dbReference>
<gene>
    <name evidence="3" type="ORF">KSX_48510</name>
</gene>
<accession>A0A8J3I4A7</accession>
<name>A0A8J3I4A7_9CHLR</name>
<comment type="similarity">
    <text evidence="1">Belongs to the pseudomonas-type ThrB family.</text>
</comment>
<proteinExistence type="inferred from homology"/>
<dbReference type="GO" id="GO:0009088">
    <property type="term" value="P:threonine biosynthetic process"/>
    <property type="evidence" value="ECO:0007669"/>
    <property type="project" value="TreeGrafter"/>
</dbReference>
<dbReference type="InterPro" id="IPR011009">
    <property type="entry name" value="Kinase-like_dom_sf"/>
</dbReference>
<evidence type="ECO:0000259" key="2">
    <source>
        <dbReference type="Pfam" id="PF01636"/>
    </source>
</evidence>
<protein>
    <recommendedName>
        <fullName evidence="2">Aminoglycoside phosphotransferase domain-containing protein</fullName>
    </recommendedName>
</protein>
<evidence type="ECO:0000256" key="1">
    <source>
        <dbReference type="ARBA" id="ARBA00038240"/>
    </source>
</evidence>
<dbReference type="PANTHER" id="PTHR21064">
    <property type="entry name" value="AMINOGLYCOSIDE PHOSPHOTRANSFERASE DOMAIN-CONTAINING PROTEIN-RELATED"/>
    <property type="match status" value="1"/>
</dbReference>
<organism evidence="3 4">
    <name type="scientific">Ktedonospora formicarum</name>
    <dbReference type="NCBI Taxonomy" id="2778364"/>
    <lineage>
        <taxon>Bacteria</taxon>
        <taxon>Bacillati</taxon>
        <taxon>Chloroflexota</taxon>
        <taxon>Ktedonobacteria</taxon>
        <taxon>Ktedonobacterales</taxon>
        <taxon>Ktedonobacteraceae</taxon>
        <taxon>Ktedonospora</taxon>
    </lineage>
</organism>
<dbReference type="PANTHER" id="PTHR21064:SF6">
    <property type="entry name" value="AMINOGLYCOSIDE PHOSPHOTRANSFERASE DOMAIN-CONTAINING PROTEIN"/>
    <property type="match status" value="1"/>
</dbReference>
<keyword evidence="4" id="KW-1185">Reference proteome</keyword>
<evidence type="ECO:0000313" key="3">
    <source>
        <dbReference type="EMBL" id="GHO46688.1"/>
    </source>
</evidence>
<reference evidence="3" key="1">
    <citation type="submission" date="2020-10" db="EMBL/GenBank/DDBJ databases">
        <title>Taxonomic study of unclassified bacteria belonging to the class Ktedonobacteria.</title>
        <authorList>
            <person name="Yabe S."/>
            <person name="Wang C.M."/>
            <person name="Zheng Y."/>
            <person name="Sakai Y."/>
            <person name="Cavaletti L."/>
            <person name="Monciardini P."/>
            <person name="Donadio S."/>
        </authorList>
    </citation>
    <scope>NUCLEOTIDE SEQUENCE</scope>
    <source>
        <strain evidence="3">SOSP1-1</strain>
    </source>
</reference>
<dbReference type="InterPro" id="IPR002575">
    <property type="entry name" value="Aminoglycoside_PTrfase"/>
</dbReference>
<dbReference type="Pfam" id="PF01636">
    <property type="entry name" value="APH"/>
    <property type="match status" value="1"/>
</dbReference>